<feature type="transmembrane region" description="Helical" evidence="1">
    <location>
        <begin position="105"/>
        <end position="128"/>
    </location>
</feature>
<feature type="transmembrane region" description="Helical" evidence="1">
    <location>
        <begin position="135"/>
        <end position="157"/>
    </location>
</feature>
<reference evidence="3" key="1">
    <citation type="submission" date="2021-12" db="EMBL/GenBank/DDBJ databases">
        <authorList>
            <person name="Rodrigo-Torres L."/>
            <person name="Arahal R. D."/>
            <person name="Lucena T."/>
        </authorList>
    </citation>
    <scope>NUCLEOTIDE SEQUENCE</scope>
    <source>
        <strain evidence="3">CECT 8858</strain>
    </source>
</reference>
<comment type="caution">
    <text evidence="3">The sequence shown here is derived from an EMBL/GenBank/DDBJ whole genome shotgun (WGS) entry which is preliminary data.</text>
</comment>
<evidence type="ECO:0000313" key="3">
    <source>
        <dbReference type="EMBL" id="CAH0994406.1"/>
    </source>
</evidence>
<keyword evidence="4" id="KW-1185">Reference proteome</keyword>
<organism evidence="3 4">
    <name type="scientific">Emticicia aquatica</name>
    <dbReference type="NCBI Taxonomy" id="1681835"/>
    <lineage>
        <taxon>Bacteria</taxon>
        <taxon>Pseudomonadati</taxon>
        <taxon>Bacteroidota</taxon>
        <taxon>Cytophagia</taxon>
        <taxon>Cytophagales</taxon>
        <taxon>Leadbetterellaceae</taxon>
        <taxon>Emticicia</taxon>
    </lineage>
</organism>
<keyword evidence="1" id="KW-0472">Membrane</keyword>
<dbReference type="InterPro" id="IPR018402">
    <property type="entry name" value="Mal/Na_symporter_MadM_N"/>
</dbReference>
<feature type="transmembrane region" description="Helical" evidence="1">
    <location>
        <begin position="197"/>
        <end position="217"/>
    </location>
</feature>
<feature type="transmembrane region" description="Helical" evidence="1">
    <location>
        <begin position="12"/>
        <end position="30"/>
    </location>
</feature>
<evidence type="ECO:0000256" key="1">
    <source>
        <dbReference type="SAM" id="Phobius"/>
    </source>
</evidence>
<feature type="transmembrane region" description="Helical" evidence="1">
    <location>
        <begin position="42"/>
        <end position="61"/>
    </location>
</feature>
<gene>
    <name evidence="3" type="ORF">EMA8858_00515</name>
</gene>
<feature type="transmembrane region" description="Helical" evidence="1">
    <location>
        <begin position="82"/>
        <end position="99"/>
    </location>
</feature>
<feature type="transmembrane region" description="Helical" evidence="1">
    <location>
        <begin position="163"/>
        <end position="185"/>
    </location>
</feature>
<dbReference type="Pfam" id="PF03818">
    <property type="entry name" value="MadM"/>
    <property type="match status" value="1"/>
</dbReference>
<feature type="transmembrane region" description="Helical" evidence="1">
    <location>
        <begin position="229"/>
        <end position="252"/>
    </location>
</feature>
<name>A0ABN8ERF2_9BACT</name>
<keyword evidence="1" id="KW-0812">Transmembrane</keyword>
<dbReference type="NCBIfam" id="TIGR00808">
    <property type="entry name" value="malonate_madM"/>
    <property type="match status" value="1"/>
</dbReference>
<keyword evidence="1" id="KW-1133">Transmembrane helix</keyword>
<evidence type="ECO:0000313" key="4">
    <source>
        <dbReference type="Proteomes" id="UP000837932"/>
    </source>
</evidence>
<dbReference type="RefSeq" id="WP_238804155.1">
    <property type="nucleotide sequence ID" value="NZ_CAKLPY010000001.1"/>
</dbReference>
<dbReference type="EMBL" id="CAKLPY010000001">
    <property type="protein sequence ID" value="CAH0994406.1"/>
    <property type="molecule type" value="Genomic_DNA"/>
</dbReference>
<dbReference type="Proteomes" id="UP000837932">
    <property type="component" value="Unassembled WGS sequence"/>
</dbReference>
<proteinExistence type="predicted"/>
<feature type="domain" description="Malonate/sodium symporter MadM subunit N-terminal" evidence="2">
    <location>
        <begin position="4"/>
        <end position="251"/>
    </location>
</feature>
<protein>
    <recommendedName>
        <fullName evidence="2">Malonate/sodium symporter MadM subunit N-terminal domain-containing protein</fullName>
    </recommendedName>
</protein>
<sequence length="253" mass="25900">MEIITKFLEKNGLVFAFLVVGLIIYLSGIISEKLTNKKIPGSAIAIIAGLVLAYMGGIYSGGEKGISDIKIFSGFASMGGSMLRDFAIVSTAMGASFLVMKRTGWVGALSLFLGIILSFLGGVIVALIWGYTDAISLTTIGAGACTYIVGPVTGAAIGASSDVIALSIAAGVVKAVVVTIGTPFIAKYIGLNNPYTAMVFGGLMGTTSGVTAGLAATDPKLVPYGALTATFYTGLGCLSCPSILFLIMKLFFV</sequence>
<evidence type="ECO:0000259" key="2">
    <source>
        <dbReference type="Pfam" id="PF03818"/>
    </source>
</evidence>
<dbReference type="InterPro" id="IPR004691">
    <property type="entry name" value="Mal/Na_symporter_MadM"/>
</dbReference>
<accession>A0ABN8ERF2</accession>